<evidence type="ECO:0000259" key="2">
    <source>
        <dbReference type="Pfam" id="PF00171"/>
    </source>
</evidence>
<dbReference type="EMBL" id="AGUD01000049">
    <property type="protein sequence ID" value="EHN12044.1"/>
    <property type="molecule type" value="Genomic_DNA"/>
</dbReference>
<dbReference type="SUPFAM" id="SSF53720">
    <property type="entry name" value="ALDH-like"/>
    <property type="match status" value="1"/>
</dbReference>
<keyword evidence="1 3" id="KW-0560">Oxidoreductase</keyword>
<evidence type="ECO:0000313" key="3">
    <source>
        <dbReference type="EMBL" id="EHN12044.1"/>
    </source>
</evidence>
<evidence type="ECO:0000313" key="4">
    <source>
        <dbReference type="Proteomes" id="UP000005143"/>
    </source>
</evidence>
<gene>
    <name evidence="3" type="ORF">PAI11_10430</name>
</gene>
<dbReference type="AlphaFoldDB" id="H0E2N0"/>
<reference evidence="3 4" key="1">
    <citation type="journal article" date="2013" name="Biodegradation">
        <title>Quantitative proteomic analysis of ibuprofen-degrading Patulibacter sp. strain I11.</title>
        <authorList>
            <person name="Almeida B."/>
            <person name="Kjeldal H."/>
            <person name="Lolas I."/>
            <person name="Knudsen A.D."/>
            <person name="Carvalho G."/>
            <person name="Nielsen K.L."/>
            <person name="Barreto Crespo M.T."/>
            <person name="Stensballe A."/>
            <person name="Nielsen J.L."/>
        </authorList>
    </citation>
    <scope>NUCLEOTIDE SEQUENCE [LARGE SCALE GENOMIC DNA]</scope>
    <source>
        <strain evidence="3 4">I11</strain>
    </source>
</reference>
<accession>H0E2N0</accession>
<dbReference type="GO" id="GO:0004030">
    <property type="term" value="F:aldehyde dehydrogenase [NAD(P)+] activity"/>
    <property type="evidence" value="ECO:0007669"/>
    <property type="project" value="UniProtKB-EC"/>
</dbReference>
<dbReference type="Gene3D" id="3.40.605.10">
    <property type="entry name" value="Aldehyde Dehydrogenase, Chain A, domain 1"/>
    <property type="match status" value="1"/>
</dbReference>
<name>H0E2N0_9ACTN</name>
<dbReference type="InterPro" id="IPR016161">
    <property type="entry name" value="Ald_DH/histidinol_DH"/>
</dbReference>
<keyword evidence="4" id="KW-1185">Reference proteome</keyword>
<dbReference type="Gene3D" id="3.40.309.10">
    <property type="entry name" value="Aldehyde Dehydrogenase, Chain A, domain 2"/>
    <property type="match status" value="1"/>
</dbReference>
<proteinExistence type="predicted"/>
<protein>
    <submittedName>
        <fullName evidence="3">Putative aldehyde dehydrogenase (NAD(P)+)</fullName>
        <ecNumber evidence="3">1.2.1.5</ecNumber>
    </submittedName>
</protein>
<dbReference type="InterPro" id="IPR016163">
    <property type="entry name" value="Ald_DH_C"/>
</dbReference>
<organism evidence="3 4">
    <name type="scientific">Patulibacter medicamentivorans</name>
    <dbReference type="NCBI Taxonomy" id="1097667"/>
    <lineage>
        <taxon>Bacteria</taxon>
        <taxon>Bacillati</taxon>
        <taxon>Actinomycetota</taxon>
        <taxon>Thermoleophilia</taxon>
        <taxon>Solirubrobacterales</taxon>
        <taxon>Patulibacteraceae</taxon>
        <taxon>Patulibacter</taxon>
    </lineage>
</organism>
<dbReference type="OrthoDB" id="136308at2"/>
<dbReference type="Pfam" id="PF00171">
    <property type="entry name" value="Aldedh"/>
    <property type="match status" value="1"/>
</dbReference>
<dbReference type="InterPro" id="IPR016162">
    <property type="entry name" value="Ald_DH_N"/>
</dbReference>
<dbReference type="PANTHER" id="PTHR11699">
    <property type="entry name" value="ALDEHYDE DEHYDROGENASE-RELATED"/>
    <property type="match status" value="1"/>
</dbReference>
<evidence type="ECO:0000256" key="1">
    <source>
        <dbReference type="ARBA" id="ARBA00023002"/>
    </source>
</evidence>
<sequence length="575" mass="61639">MSTITEDQAASAVPDGFASDLSALRSAATRWARLPLADKRRLLTGLHDAVAEHAEEWVRLTCKGKGLELSSPLAGEEWVSGPWVHLGFTHALGRSLDALLEGRAPIDDVGVEMAPGGRLSVPVLPFDVFDRLLLSGFKAEVWLEPGITLDQARTRSASRLKEPDEGGVALVLGAGNISSIAPLDTLHKLYTDGRVVLLKLNPVNAYLKPLLEKVFHEFIAADFVRIVAGDGAVGARLVADPEVDEIHVTGSAATHDAIVFGGGEEGAKRKAKGEPLISKEVTSELGGVSPVIVMPGRWSAADLKFQAEHVATQRLHNGGYNCIAAQVVVLPAGWAQGPQFIEHLRDAIKRTPPRPAYYPGSDARVERALEVHGDARVWSDAPGRSLVQVDAQAFDDAFCTEYFAPVLAVTELPAPSAQEFLDNAVEFSNERLVGTLGANLIVDPRTKRQLGAGLRAAVADLRYGTIAINCWTGVGYMTPRASWGAFPGHSAEDIQSGVGVVHNALLLEGTERTVVEGPFRPAPRALLGGELTMSPKPPWFVTNRTANVTARRLTRFAAKPRWSRLPGIFASALRG</sequence>
<dbReference type="EC" id="1.2.1.5" evidence="3"/>
<dbReference type="InterPro" id="IPR015590">
    <property type="entry name" value="Aldehyde_DH_dom"/>
</dbReference>
<dbReference type="PATRIC" id="fig|1097667.3.peg.1041"/>
<dbReference type="Proteomes" id="UP000005143">
    <property type="component" value="Unassembled WGS sequence"/>
</dbReference>
<dbReference type="RefSeq" id="WP_007571702.1">
    <property type="nucleotide sequence ID" value="NZ_AGUD01000049.1"/>
</dbReference>
<comment type="caution">
    <text evidence="3">The sequence shown here is derived from an EMBL/GenBank/DDBJ whole genome shotgun (WGS) entry which is preliminary data.</text>
</comment>
<feature type="domain" description="Aldehyde dehydrogenase" evidence="2">
    <location>
        <begin position="167"/>
        <end position="350"/>
    </location>
</feature>